<feature type="signal peptide" evidence="1">
    <location>
        <begin position="1"/>
        <end position="22"/>
    </location>
</feature>
<dbReference type="InterPro" id="IPR036937">
    <property type="entry name" value="Adhesion_dom_fimbrial_sf"/>
</dbReference>
<dbReference type="EMBL" id="DAASMX010000030">
    <property type="protein sequence ID" value="HAE6182497.1"/>
    <property type="molecule type" value="Genomic_DNA"/>
</dbReference>
<comment type="caution">
    <text evidence="2">The sequence shown here is derived from an EMBL/GenBank/DDBJ whole genome shotgun (WGS) entry which is preliminary data.</text>
</comment>
<dbReference type="InterPro" id="IPR008966">
    <property type="entry name" value="Adhesion_dom_sf"/>
</dbReference>
<protein>
    <submittedName>
        <fullName evidence="2">Fimbrial protein PefA</fullName>
    </submittedName>
</protein>
<dbReference type="GO" id="GO:0009289">
    <property type="term" value="C:pilus"/>
    <property type="evidence" value="ECO:0007669"/>
    <property type="project" value="InterPro"/>
</dbReference>
<proteinExistence type="predicted"/>
<keyword evidence="1" id="KW-0732">Signal</keyword>
<name>A0A602UY15_SALET</name>
<reference evidence="2" key="1">
    <citation type="journal article" date="2018" name="Genome Biol.">
        <title>SKESA: strategic k-mer extension for scrupulous assemblies.</title>
        <authorList>
            <person name="Souvorov A."/>
            <person name="Agarwala R."/>
            <person name="Lipman D.J."/>
        </authorList>
    </citation>
    <scope>NUCLEOTIDE SEQUENCE</scope>
    <source>
        <strain evidence="2">13-0119</strain>
    </source>
</reference>
<accession>A0A602UY15</accession>
<evidence type="ECO:0000256" key="1">
    <source>
        <dbReference type="SAM" id="SignalP"/>
    </source>
</evidence>
<dbReference type="SUPFAM" id="SSF49401">
    <property type="entry name" value="Bacterial adhesins"/>
    <property type="match status" value="1"/>
</dbReference>
<organism evidence="2">
    <name type="scientific">Salmonella enterica subsp. enterica serovar Javiana</name>
    <dbReference type="NCBI Taxonomy" id="363569"/>
    <lineage>
        <taxon>Bacteria</taxon>
        <taxon>Pseudomonadati</taxon>
        <taxon>Pseudomonadota</taxon>
        <taxon>Gammaproteobacteria</taxon>
        <taxon>Enterobacterales</taxon>
        <taxon>Enterobacteriaceae</taxon>
        <taxon>Salmonella</taxon>
    </lineage>
</organism>
<dbReference type="Gene3D" id="2.60.40.1090">
    <property type="entry name" value="Fimbrial-type adhesion domain"/>
    <property type="match status" value="1"/>
</dbReference>
<sequence>MKKQLLAVSALALAVMSGSAQAGADSGDIEFLGVVTDTTCDIVPEVGGAVNNIIQLGSVTTSTAASSDSDKGSVINFALKPKAGVTCNFGANTNATFTFTGNLGAAGLTNQSGTATDAIVTLKSVNANTPGDINSTTNTAVVAVTNLNDAAKGAQFSAQLIGGATAGDYRSAVAYVVSYN</sequence>
<gene>
    <name evidence="2" type="ORF">G4I81_003242</name>
</gene>
<evidence type="ECO:0000313" key="2">
    <source>
        <dbReference type="EMBL" id="HAE6182497.1"/>
    </source>
</evidence>
<dbReference type="AlphaFoldDB" id="A0A602UY15"/>
<feature type="chain" id="PRO_5030145129" evidence="1">
    <location>
        <begin position="23"/>
        <end position="180"/>
    </location>
</feature>
<reference evidence="2" key="2">
    <citation type="submission" date="2018-07" db="EMBL/GenBank/DDBJ databases">
        <authorList>
            <consortium name="NCBI Pathogen Detection Project"/>
        </authorList>
    </citation>
    <scope>NUCLEOTIDE SEQUENCE</scope>
    <source>
        <strain evidence="2">13-0119</strain>
    </source>
</reference>
<dbReference type="GO" id="GO:0007155">
    <property type="term" value="P:cell adhesion"/>
    <property type="evidence" value="ECO:0007669"/>
    <property type="project" value="InterPro"/>
</dbReference>
<dbReference type="RefSeq" id="WP_015406445.1">
    <property type="nucleotide sequence ID" value="NZ_CP154882.1"/>
</dbReference>